<accession>A0ACC3ZCX9</accession>
<reference evidence="1 2" key="1">
    <citation type="journal article" date="2020" name="Phytopathology">
        <title>Genome Sequence Resources of Colletotrichum truncatum, C. plurivorum, C. musicola, and C. sojae: Four Species Pathogenic to Soybean (Glycine max).</title>
        <authorList>
            <person name="Rogerio F."/>
            <person name="Boufleur T.R."/>
            <person name="Ciampi-Guillardi M."/>
            <person name="Sukno S.A."/>
            <person name="Thon M.R."/>
            <person name="Massola Junior N.S."/>
            <person name="Baroncelli R."/>
        </authorList>
    </citation>
    <scope>NUCLEOTIDE SEQUENCE [LARGE SCALE GENOMIC DNA]</scope>
    <source>
        <strain evidence="1 2">CMES1059</strain>
    </source>
</reference>
<comment type="caution">
    <text evidence="1">The sequence shown here is derived from an EMBL/GenBank/DDBJ whole genome shotgun (WGS) entry which is preliminary data.</text>
</comment>
<sequence>MIFSLILILAGAIPFAKALNEQHKLYGRFQNPTSPANHFHNTTTLVHQPVQPSCRSESGACTLTSISPWQNSTTTSSGDVTIPRTETSQWGLTATSSKTNARTEASQALTRTSLLWTSPGLSNFTFTRSVTLEPATLTMPVHSLLTSSATSGPLVTPTSAIEMTSINTLPSSLMESEFLTVSTPINATSATSGLLPSSSVPFQLSHSTPGVSTFTPTPSIGSATTAKLYNSSTIFPTTSPSTTSTLPVLSTITALPTNAILVPYPVSDVTHTTPFYITTTSSGSDSPTIVPVIFPFSGPPIICFGCISSFPPSIQIKVPQFCIQLLGAKIGNCPSGDQGGGGEGGGGEGDGNDDEKDPKSTKDEKASSAESTATSTSTSSCTTTLTATHHSIFCSVTVTQGPGALQSPQTTRSCVTSAYTTVTGCSVTPAASTVRATSTVTFSYPEPTCDPEVCGGDACLLELQTRSPETLQDLEKRGIPSWGGWPDPEDYDDPSKFIGHQLQRISRFRPDPEFEVGYDPQIVRHGQSHYVGAAHSGMTTANHVLFQSQVTALAVEGLYGCTAIVVVSQRGAWACHIWERDMTNPEFFQNKVLMDLHYGLEDSHSAKQYFRYGLDDLIGSPSLGPAGVMFGDIDEEDEESEDATLKTAKELNTRAFIITPRARFLRMRGHVVAPESEFMNDMNLMQGTRLNGDHVEELADMLSDTYGGIPVEVVGYSPLPVPNEMYIRHSMLVQQRIAENRAETLQERNRRLSEVYRYQTLSQSGTPRGKLLLQYQPAQTCEDKATWRLWIENRGVDGRTDQWIPAPDQVFVPSGSVQLPGSQPQPELPQTSATV</sequence>
<gene>
    <name evidence="1" type="ORF">CTRU02_204743</name>
</gene>
<evidence type="ECO:0000313" key="2">
    <source>
        <dbReference type="Proteomes" id="UP000805649"/>
    </source>
</evidence>
<dbReference type="Proteomes" id="UP000805649">
    <property type="component" value="Unassembled WGS sequence"/>
</dbReference>
<keyword evidence="2" id="KW-1185">Reference proteome</keyword>
<evidence type="ECO:0000313" key="1">
    <source>
        <dbReference type="EMBL" id="KAL0941980.1"/>
    </source>
</evidence>
<proteinExistence type="predicted"/>
<organism evidence="1 2">
    <name type="scientific">Colletotrichum truncatum</name>
    <name type="common">Anthracnose fungus</name>
    <name type="synonym">Colletotrichum capsici</name>
    <dbReference type="NCBI Taxonomy" id="5467"/>
    <lineage>
        <taxon>Eukaryota</taxon>
        <taxon>Fungi</taxon>
        <taxon>Dikarya</taxon>
        <taxon>Ascomycota</taxon>
        <taxon>Pezizomycotina</taxon>
        <taxon>Sordariomycetes</taxon>
        <taxon>Hypocreomycetidae</taxon>
        <taxon>Glomerellales</taxon>
        <taxon>Glomerellaceae</taxon>
        <taxon>Colletotrichum</taxon>
        <taxon>Colletotrichum truncatum species complex</taxon>
    </lineage>
</organism>
<name>A0ACC3ZCX9_COLTU</name>
<dbReference type="EMBL" id="VUJX02000002">
    <property type="protein sequence ID" value="KAL0941980.1"/>
    <property type="molecule type" value="Genomic_DNA"/>
</dbReference>
<protein>
    <submittedName>
        <fullName evidence="1">Uncharacterized protein</fullName>
    </submittedName>
</protein>